<keyword evidence="4" id="KW-0812">Transmembrane</keyword>
<feature type="transmembrane region" description="Helical" evidence="4">
    <location>
        <begin position="531"/>
        <end position="551"/>
    </location>
</feature>
<keyword evidence="1" id="KW-0433">Leucine-rich repeat</keyword>
<evidence type="ECO:0000256" key="1">
    <source>
        <dbReference type="ARBA" id="ARBA00022614"/>
    </source>
</evidence>
<sequence>MNFHYYITAGFENTSHQVPNAFYLMYRTIMQILLLLLLAHFVYSITECPRECECDILPPNNASWAVHCHKGGINDTQFAEIITRLPVSLRSLDIQAPPWREKNKFKWNDNLNRFNQLRQLRLINCGIPAMSRNTRLPSLELLDIRHNDIEHATMSNFGGLPSLRFLDLSHNRLSILPTGVFTFLRSLKSLSLANNTITELSSNLLQGLQTLRALHLDGNRIPVKQINDLFNDVPQLQELYLNDCQLQNISNLSLNQVTQLRHLGLANNNLRAVPTTELRELNHLVLLDLSSNSITEIGPCAFCSNNLSHLDLSHNLLGLSKVPFHPDAFRNIPLQDIDLSFNHMNEFHSKWLGWIQGSIKTLGMAGNSLQGFNPQITETLTYLTNLNMAFNSIAEIPIVFPPQYYHLIFLNISGNSLSFLPDNLPYLLPNLRGLDISKNSFVTLSQVSIDYMNHLEKVYLNENPWDCSCSIQNIQQHMKERYRLRYLLRYDYVQCNEPTLFKGQPLLSVTDVNDCAVLFGARYGLTQSSELLILLIALLSAAVILSLLLIFTYSMRERKYKGSYVTREHSRTPLTMTHQISCSSSCSAASIPLTPPIPPPPPKLTTAYFVLKMISSEELKCVG</sequence>
<dbReference type="AlphaFoldDB" id="A0A1I7WS69"/>
<dbReference type="PANTHER" id="PTHR24366">
    <property type="entry name" value="IG(IMMUNOGLOBULIN) AND LRR(LEUCINE RICH REPEAT) DOMAINS"/>
    <property type="match status" value="1"/>
</dbReference>
<keyword evidence="3" id="KW-0677">Repeat</keyword>
<dbReference type="SMART" id="SM00369">
    <property type="entry name" value="LRR_TYP"/>
    <property type="match status" value="11"/>
</dbReference>
<dbReference type="Gene3D" id="3.80.10.10">
    <property type="entry name" value="Ribonuclease Inhibitor"/>
    <property type="match status" value="3"/>
</dbReference>
<dbReference type="SUPFAM" id="SSF52058">
    <property type="entry name" value="L domain-like"/>
    <property type="match status" value="1"/>
</dbReference>
<protein>
    <submittedName>
        <fullName evidence="7">LRRCT domain-containing protein</fullName>
    </submittedName>
</protein>
<keyword evidence="4" id="KW-1133">Transmembrane helix</keyword>
<evidence type="ECO:0000259" key="5">
    <source>
        <dbReference type="SMART" id="SM00082"/>
    </source>
</evidence>
<keyword evidence="2" id="KW-0732">Signal</keyword>
<dbReference type="SMART" id="SM00082">
    <property type="entry name" value="LRRCT"/>
    <property type="match status" value="1"/>
</dbReference>
<feature type="domain" description="LRRCT" evidence="5">
    <location>
        <begin position="463"/>
        <end position="516"/>
    </location>
</feature>
<dbReference type="SMART" id="SM00364">
    <property type="entry name" value="LRR_BAC"/>
    <property type="match status" value="6"/>
</dbReference>
<dbReference type="Proteomes" id="UP000095283">
    <property type="component" value="Unplaced"/>
</dbReference>
<dbReference type="PROSITE" id="PS51450">
    <property type="entry name" value="LRR"/>
    <property type="match status" value="4"/>
</dbReference>
<dbReference type="InterPro" id="IPR000483">
    <property type="entry name" value="Cys-rich_flank_reg_C"/>
</dbReference>
<dbReference type="PANTHER" id="PTHR24366:SF96">
    <property type="entry name" value="LEUCINE RICH REPEAT CONTAINING 53"/>
    <property type="match status" value="1"/>
</dbReference>
<evidence type="ECO:0000256" key="3">
    <source>
        <dbReference type="ARBA" id="ARBA00022737"/>
    </source>
</evidence>
<keyword evidence="6" id="KW-1185">Reference proteome</keyword>
<feature type="transmembrane region" description="Helical" evidence="4">
    <location>
        <begin position="21"/>
        <end position="43"/>
    </location>
</feature>
<organism evidence="6 7">
    <name type="scientific">Heterorhabditis bacteriophora</name>
    <name type="common">Entomopathogenic nematode worm</name>
    <dbReference type="NCBI Taxonomy" id="37862"/>
    <lineage>
        <taxon>Eukaryota</taxon>
        <taxon>Metazoa</taxon>
        <taxon>Ecdysozoa</taxon>
        <taxon>Nematoda</taxon>
        <taxon>Chromadorea</taxon>
        <taxon>Rhabditida</taxon>
        <taxon>Rhabditina</taxon>
        <taxon>Rhabditomorpha</taxon>
        <taxon>Strongyloidea</taxon>
        <taxon>Heterorhabditidae</taxon>
        <taxon>Heterorhabditis</taxon>
    </lineage>
</organism>
<evidence type="ECO:0000256" key="2">
    <source>
        <dbReference type="ARBA" id="ARBA00022729"/>
    </source>
</evidence>
<reference evidence="7" key="1">
    <citation type="submission" date="2016-11" db="UniProtKB">
        <authorList>
            <consortium name="WormBaseParasite"/>
        </authorList>
    </citation>
    <scope>IDENTIFICATION</scope>
</reference>
<evidence type="ECO:0000256" key="4">
    <source>
        <dbReference type="SAM" id="Phobius"/>
    </source>
</evidence>
<keyword evidence="4" id="KW-0472">Membrane</keyword>
<proteinExistence type="predicted"/>
<dbReference type="WBParaSite" id="Hba_07995">
    <property type="protein sequence ID" value="Hba_07995"/>
    <property type="gene ID" value="Hba_07995"/>
</dbReference>
<evidence type="ECO:0000313" key="6">
    <source>
        <dbReference type="Proteomes" id="UP000095283"/>
    </source>
</evidence>
<name>A0A1I7WS69_HETBA</name>
<dbReference type="FunFam" id="3.80.10.10:FF:001495">
    <property type="entry name" value="Protein CBR-DMA-1"/>
    <property type="match status" value="1"/>
</dbReference>
<dbReference type="InterPro" id="IPR001611">
    <property type="entry name" value="Leu-rich_rpt"/>
</dbReference>
<dbReference type="InterPro" id="IPR003591">
    <property type="entry name" value="Leu-rich_rpt_typical-subtyp"/>
</dbReference>
<accession>A0A1I7WS69</accession>
<evidence type="ECO:0000313" key="7">
    <source>
        <dbReference type="WBParaSite" id="Hba_07995"/>
    </source>
</evidence>
<dbReference type="Pfam" id="PF13855">
    <property type="entry name" value="LRR_8"/>
    <property type="match status" value="3"/>
</dbReference>
<dbReference type="InterPro" id="IPR032675">
    <property type="entry name" value="LRR_dom_sf"/>
</dbReference>